<dbReference type="Pfam" id="PF13229">
    <property type="entry name" value="Beta_helix"/>
    <property type="match status" value="2"/>
</dbReference>
<dbReference type="InterPro" id="IPR050773">
    <property type="entry name" value="CbxX/CfxQ_RuBisCO_ESX"/>
</dbReference>
<comment type="similarity">
    <text evidence="1">Belongs to the CbxX/CfxQ family.</text>
</comment>
<dbReference type="Pfam" id="PF17866">
    <property type="entry name" value="AAA_lid_6"/>
    <property type="match status" value="1"/>
</dbReference>
<dbReference type="PRINTS" id="PR00819">
    <property type="entry name" value="CBXCFQXSUPER"/>
</dbReference>
<sequence>MIRQVLYVAPDRQGAYRSIGAALADAREGALITVAPGRYTENLHITTPVTVAAQDSAQPPEVHAQSGSTVVLDAEAVQLSRLVLSGADREAPVLDVRRGQAALDGCRLAGEAWAAVLTWHEGVLALRDCELTNARGAGIVVTSDRPNVVERTRVFDVGSSAVVVAEGGRLAVRGCTLQRAQGNGVCANGRSSVAVEDTSVEDCGKPALAVEQEASASLHDVRVSGSATLDAYLTSSGETVLSGCRFTGAGRQAVHIGAGAVPLLRDCSVEGAGEVAVQVAAGARARLQECTLSDVPVGVGVAADAEVECTGLVVRGAGQAAVRVDGAGLLRAERLTVDGGEGQRGTGAVVRDGGRLELRDAEVAAHAGLELAQSARAELASVRVRTGGGTCLSLAQEAQADLSGSAVTGAVVVATDALLTARETEFAGADGDGVRLVSGGQFVATGCRITGARGHGLHVTAGCRAELTACAVRDNGGDGVHSRTDEPVVLNDCDIRDNGGRAVGDGNAPAAGRKGPARSGGDRAPGGEDTLGPAEGGGGAAGRARLVGPTAELEALVGLESVKREVTGLINLNQMAQRRQEMGLPMPPMSRHLVFAGPPGTGKTTVARLYGAVLAELGILSQGHIVEVARADLVAQIIGGTAIKTTEVFNKALGGVLFIDEAYTLTNQSRGTGPDFGQEAVETLMKLMEDHRDEIVVIVAGYSKQMDQFLASNPGMASRFTRTVEFPNYSPDELVTIARGLCAKHYYELSPTALDALVRYFEDVPKSDTFGNGRVARQIFEEMISRQASRLAAEPPQDDSELSVLQGEDVPVVEERAAGGGQEQAGSGGSALRRLAGMIGQQAARDALTARLRRLAAARGAEKPPMPRAASVALEGAPGAGRAALAALYARALAEQGVIAHGAVLRVPLSQVPARWPEQPAVRLAASVAEAEGGVLLVEFDPPFGKRPQGEQEAVLDALTGAVGVPGAPVLVLSGTPDMLPVLRRRSRLASALAEYVRLVPYTPAELVALVDGRLADSGFSLAEDGAAALAEEFARRPPAGSVFGAHRLADLMASRCEARAVGAADLYAVGVVTPPVEPVGGGAVPEPAPGPEPVPAGP</sequence>
<dbReference type="SMART" id="SM00382">
    <property type="entry name" value="AAA"/>
    <property type="match status" value="1"/>
</dbReference>
<dbReference type="PANTHER" id="PTHR43392">
    <property type="entry name" value="AAA-TYPE ATPASE FAMILY PROTEIN / ANKYRIN REPEAT FAMILY PROTEIN"/>
    <property type="match status" value="1"/>
</dbReference>
<evidence type="ECO:0000313" key="6">
    <source>
        <dbReference type="EMBL" id="SDP42558.1"/>
    </source>
</evidence>
<dbReference type="SUPFAM" id="SSF52540">
    <property type="entry name" value="P-loop containing nucleoside triphosphate hydrolases"/>
    <property type="match status" value="2"/>
</dbReference>
<accession>A0A1H0SMV1</accession>
<name>A0A1H0SMV1_9ACTN</name>
<dbReference type="InterPro" id="IPR003959">
    <property type="entry name" value="ATPase_AAA_core"/>
</dbReference>
<dbReference type="Pfam" id="PF00004">
    <property type="entry name" value="AAA"/>
    <property type="match status" value="1"/>
</dbReference>
<evidence type="ECO:0000256" key="1">
    <source>
        <dbReference type="ARBA" id="ARBA00010378"/>
    </source>
</evidence>
<keyword evidence="2" id="KW-0547">Nucleotide-binding</keyword>
<feature type="compositionally biased region" description="Pro residues" evidence="4">
    <location>
        <begin position="1087"/>
        <end position="1099"/>
    </location>
</feature>
<dbReference type="OrthoDB" id="9806903at2"/>
<dbReference type="InterPro" id="IPR012334">
    <property type="entry name" value="Pectin_lyas_fold"/>
</dbReference>
<evidence type="ECO:0000259" key="5">
    <source>
        <dbReference type="SMART" id="SM00382"/>
    </source>
</evidence>
<dbReference type="Proteomes" id="UP000199341">
    <property type="component" value="Unassembled WGS sequence"/>
</dbReference>
<dbReference type="InterPro" id="IPR027417">
    <property type="entry name" value="P-loop_NTPase"/>
</dbReference>
<evidence type="ECO:0000256" key="2">
    <source>
        <dbReference type="ARBA" id="ARBA00022741"/>
    </source>
</evidence>
<dbReference type="CDD" id="cd00009">
    <property type="entry name" value="AAA"/>
    <property type="match status" value="1"/>
</dbReference>
<dbReference type="PANTHER" id="PTHR43392:SF2">
    <property type="entry name" value="AAA-TYPE ATPASE FAMILY PROTEIN _ ANKYRIN REPEAT FAMILY PROTEIN"/>
    <property type="match status" value="1"/>
</dbReference>
<gene>
    <name evidence="6" type="ORF">SAMN05216259_12915</name>
</gene>
<feature type="region of interest" description="Disordered" evidence="4">
    <location>
        <begin position="499"/>
        <end position="542"/>
    </location>
</feature>
<dbReference type="EMBL" id="FNIE01000029">
    <property type="protein sequence ID" value="SDP42558.1"/>
    <property type="molecule type" value="Genomic_DNA"/>
</dbReference>
<evidence type="ECO:0000256" key="3">
    <source>
        <dbReference type="ARBA" id="ARBA00022840"/>
    </source>
</evidence>
<feature type="domain" description="AAA+ ATPase" evidence="5">
    <location>
        <begin position="589"/>
        <end position="730"/>
    </location>
</feature>
<dbReference type="Gene3D" id="2.160.20.20">
    <property type="match status" value="1"/>
</dbReference>
<proteinExistence type="inferred from homology"/>
<dbReference type="SUPFAM" id="SSF51126">
    <property type="entry name" value="Pectin lyase-like"/>
    <property type="match status" value="2"/>
</dbReference>
<dbReference type="InterPro" id="IPR041627">
    <property type="entry name" value="AAA_lid_6"/>
</dbReference>
<dbReference type="AlphaFoldDB" id="A0A1H0SMV1"/>
<dbReference type="InterPro" id="IPR011050">
    <property type="entry name" value="Pectin_lyase_fold/virulence"/>
</dbReference>
<organism evidence="6 7">
    <name type="scientific">Actinacidiphila guanduensis</name>
    <dbReference type="NCBI Taxonomy" id="310781"/>
    <lineage>
        <taxon>Bacteria</taxon>
        <taxon>Bacillati</taxon>
        <taxon>Actinomycetota</taxon>
        <taxon>Actinomycetes</taxon>
        <taxon>Kitasatosporales</taxon>
        <taxon>Streptomycetaceae</taxon>
        <taxon>Actinacidiphila</taxon>
    </lineage>
</organism>
<evidence type="ECO:0000256" key="4">
    <source>
        <dbReference type="SAM" id="MobiDB-lite"/>
    </source>
</evidence>
<dbReference type="RefSeq" id="WP_093788799.1">
    <property type="nucleotide sequence ID" value="NZ_FNIE01000029.1"/>
</dbReference>
<dbReference type="InterPro" id="IPR000641">
    <property type="entry name" value="CbxX/CfxQ"/>
</dbReference>
<dbReference type="FunFam" id="3.40.50.300:FF:000216">
    <property type="entry name" value="Type VII secretion ATPase EccA"/>
    <property type="match status" value="1"/>
</dbReference>
<reference evidence="6 7" key="1">
    <citation type="submission" date="2016-10" db="EMBL/GenBank/DDBJ databases">
        <authorList>
            <person name="de Groot N.N."/>
        </authorList>
    </citation>
    <scope>NUCLEOTIDE SEQUENCE [LARGE SCALE GENOMIC DNA]</scope>
    <source>
        <strain evidence="6 7">CGMCC 4.2022</strain>
    </source>
</reference>
<dbReference type="GO" id="GO:0005524">
    <property type="term" value="F:ATP binding"/>
    <property type="evidence" value="ECO:0007669"/>
    <property type="project" value="UniProtKB-KW"/>
</dbReference>
<keyword evidence="3" id="KW-0067">ATP-binding</keyword>
<keyword evidence="7" id="KW-1185">Reference proteome</keyword>
<protein>
    <submittedName>
        <fullName evidence="6">AAA+-type ATPase, SpoVK/Ycf46/Vps4 family</fullName>
    </submittedName>
</protein>
<dbReference type="InterPro" id="IPR012332">
    <property type="entry name" value="Autotransporter_pectin_lyase_C"/>
</dbReference>
<dbReference type="Gene3D" id="1.10.8.60">
    <property type="match status" value="1"/>
</dbReference>
<dbReference type="SMART" id="SM00710">
    <property type="entry name" value="PbH1"/>
    <property type="match status" value="9"/>
</dbReference>
<dbReference type="GO" id="GO:0016887">
    <property type="term" value="F:ATP hydrolysis activity"/>
    <property type="evidence" value="ECO:0007669"/>
    <property type="project" value="InterPro"/>
</dbReference>
<dbReference type="InterPro" id="IPR039448">
    <property type="entry name" value="Beta_helix"/>
</dbReference>
<dbReference type="Gene3D" id="3.40.50.300">
    <property type="entry name" value="P-loop containing nucleotide triphosphate hydrolases"/>
    <property type="match status" value="2"/>
</dbReference>
<dbReference type="InterPro" id="IPR006626">
    <property type="entry name" value="PbH1"/>
</dbReference>
<dbReference type="STRING" id="310781.SAMN05216259_12915"/>
<evidence type="ECO:0000313" key="7">
    <source>
        <dbReference type="Proteomes" id="UP000199341"/>
    </source>
</evidence>
<dbReference type="Gene3D" id="2.160.20.10">
    <property type="entry name" value="Single-stranded right-handed beta-helix, Pectin lyase-like"/>
    <property type="match status" value="2"/>
</dbReference>
<dbReference type="InterPro" id="IPR003593">
    <property type="entry name" value="AAA+_ATPase"/>
</dbReference>
<feature type="region of interest" description="Disordered" evidence="4">
    <location>
        <begin position="1079"/>
        <end position="1099"/>
    </location>
</feature>